<evidence type="ECO:0000313" key="2">
    <source>
        <dbReference type="Proteomes" id="UP000317646"/>
    </source>
</evidence>
<dbReference type="Pfam" id="PF13692">
    <property type="entry name" value="Glyco_trans_1_4"/>
    <property type="match status" value="1"/>
</dbReference>
<dbReference type="EMBL" id="RCYZ01000007">
    <property type="protein sequence ID" value="TPG63703.1"/>
    <property type="molecule type" value="Genomic_DNA"/>
</dbReference>
<dbReference type="RefSeq" id="WP_140468600.1">
    <property type="nucleotide sequence ID" value="NZ_RCYZ01000007.1"/>
</dbReference>
<proteinExistence type="predicted"/>
<comment type="caution">
    <text evidence="1">The sequence shown here is derived from an EMBL/GenBank/DDBJ whole genome shotgun (WGS) entry which is preliminary data.</text>
</comment>
<dbReference type="Gene3D" id="3.40.50.2000">
    <property type="entry name" value="Glycogen Phosphorylase B"/>
    <property type="match status" value="2"/>
</dbReference>
<name>A0A502GRZ8_9BACT</name>
<dbReference type="OrthoDB" id="1450439at2"/>
<evidence type="ECO:0000313" key="1">
    <source>
        <dbReference type="EMBL" id="TPG63703.1"/>
    </source>
</evidence>
<dbReference type="PANTHER" id="PTHR12526:SF600">
    <property type="entry name" value="GLYCOSYL TRANSFERASE GROUP 1"/>
    <property type="match status" value="1"/>
</dbReference>
<keyword evidence="1" id="KW-0808">Transferase</keyword>
<dbReference type="Proteomes" id="UP000317646">
    <property type="component" value="Unassembled WGS sequence"/>
</dbReference>
<protein>
    <submittedName>
        <fullName evidence="1">Glycosyltransferase</fullName>
    </submittedName>
</protein>
<reference evidence="1 2" key="1">
    <citation type="journal article" date="2019" name="Environ. Microbiol.">
        <title>Species interactions and distinct microbial communities in high Arctic permafrost affected cryosols are associated with the CH4 and CO2 gas fluxes.</title>
        <authorList>
            <person name="Altshuler I."/>
            <person name="Hamel J."/>
            <person name="Turney S."/>
            <person name="Magnuson E."/>
            <person name="Levesque R."/>
            <person name="Greer C."/>
            <person name="Whyte L.G."/>
        </authorList>
    </citation>
    <scope>NUCLEOTIDE SEQUENCE [LARGE SCALE GENOMIC DNA]</scope>
    <source>
        <strain evidence="1 2">S9.2P</strain>
    </source>
</reference>
<dbReference type="SUPFAM" id="SSF53756">
    <property type="entry name" value="UDP-Glycosyltransferase/glycogen phosphorylase"/>
    <property type="match status" value="1"/>
</dbReference>
<dbReference type="GO" id="GO:0016757">
    <property type="term" value="F:glycosyltransferase activity"/>
    <property type="evidence" value="ECO:0007669"/>
    <property type="project" value="TreeGrafter"/>
</dbReference>
<gene>
    <name evidence="1" type="ORF">EAH73_16770</name>
</gene>
<accession>A0A502GRZ8</accession>
<dbReference type="PANTHER" id="PTHR12526">
    <property type="entry name" value="GLYCOSYLTRANSFERASE"/>
    <property type="match status" value="1"/>
</dbReference>
<keyword evidence="2" id="KW-1185">Reference proteome</keyword>
<sequence length="395" mass="42480">MKLLVLLSRFPYPLDKGDKLRAYYQLRYLAGQGHEICLLALSDEPVGPAALAAVRPLCRGGLHVHRLPLPARGRGLLGALATGGRPLQVGYFYHAGAQRLVDALVAGFRPDHIYCQLIRMAEYLRAHAGRHPMTLDYMDVFSAGVARRVATAPAWQRPVLALEARRLAAYETAAFAWFSHHTVISDQDRQLLPHPASGAIAVVPNGIDFAHFRPQPGAPQPYDLLFCGNMGYHPNVDAACWLAESILPLVQRRHPGARLLVAGTTPAARVRALAQRPGVAVSGWLPDIRSAYAQARVFVAPMRVGTGLQNKLLEAMAMHLPCVTTPLANNALRGTPGQHLLVAADAAGLADAVGQLLADAAGAAQLAARGHTFVQQHYDWAAATAGLENLLLLNC</sequence>
<dbReference type="AlphaFoldDB" id="A0A502GRZ8"/>
<organism evidence="1 2">
    <name type="scientific">Hymenobacter nivis</name>
    <dbReference type="NCBI Taxonomy" id="1850093"/>
    <lineage>
        <taxon>Bacteria</taxon>
        <taxon>Pseudomonadati</taxon>
        <taxon>Bacteroidota</taxon>
        <taxon>Cytophagia</taxon>
        <taxon>Cytophagales</taxon>
        <taxon>Hymenobacteraceae</taxon>
        <taxon>Hymenobacter</taxon>
    </lineage>
</organism>
<dbReference type="CDD" id="cd03801">
    <property type="entry name" value="GT4_PimA-like"/>
    <property type="match status" value="1"/>
</dbReference>